<dbReference type="InterPro" id="IPR003439">
    <property type="entry name" value="ABC_transporter-like_ATP-bd"/>
</dbReference>
<dbReference type="STRING" id="1901.BB341_16240"/>
<accession>E2Q8M5</accession>
<dbReference type="InterPro" id="IPR039421">
    <property type="entry name" value="Type_1_exporter"/>
</dbReference>
<feature type="domain" description="ABC transmembrane type-1" evidence="10">
    <location>
        <begin position="310"/>
        <end position="476"/>
    </location>
</feature>
<evidence type="ECO:0000256" key="2">
    <source>
        <dbReference type="ARBA" id="ARBA00022692"/>
    </source>
</evidence>
<dbReference type="SMART" id="SM00382">
    <property type="entry name" value="AAA"/>
    <property type="match status" value="1"/>
</dbReference>
<feature type="region of interest" description="Disordered" evidence="7">
    <location>
        <begin position="1"/>
        <end position="136"/>
    </location>
</feature>
<evidence type="ECO:0000313" key="11">
    <source>
        <dbReference type="EMBL" id="EFG07513.1"/>
    </source>
</evidence>
<evidence type="ECO:0000259" key="10">
    <source>
        <dbReference type="PROSITE" id="PS50929"/>
    </source>
</evidence>
<dbReference type="EMBL" id="CM000913">
    <property type="protein sequence ID" value="EFG07513.1"/>
    <property type="molecule type" value="Genomic_DNA"/>
</dbReference>
<dbReference type="RefSeq" id="WP_003960863.1">
    <property type="nucleotide sequence ID" value="NZ_CM000913.1"/>
</dbReference>
<organism evidence="11 12">
    <name type="scientific">Streptomyces clavuligerus</name>
    <dbReference type="NCBI Taxonomy" id="1901"/>
    <lineage>
        <taxon>Bacteria</taxon>
        <taxon>Bacillati</taxon>
        <taxon>Actinomycetota</taxon>
        <taxon>Actinomycetes</taxon>
        <taxon>Kitasatosporales</taxon>
        <taxon>Streptomycetaceae</taxon>
        <taxon>Streptomyces</taxon>
    </lineage>
</organism>
<evidence type="ECO:0000256" key="8">
    <source>
        <dbReference type="SAM" id="Phobius"/>
    </source>
</evidence>
<evidence type="ECO:0000259" key="9">
    <source>
        <dbReference type="PROSITE" id="PS50893"/>
    </source>
</evidence>
<protein>
    <submittedName>
        <fullName evidence="11">Putative ATP-binding component of an ABC transport protein</fullName>
    </submittedName>
</protein>
<keyword evidence="2 8" id="KW-0812">Transmembrane</keyword>
<dbReference type="KEGG" id="sclf:BB341_16240"/>
<evidence type="ECO:0000256" key="5">
    <source>
        <dbReference type="ARBA" id="ARBA00022989"/>
    </source>
</evidence>
<proteinExistence type="predicted"/>
<dbReference type="PANTHER" id="PTHR24221">
    <property type="entry name" value="ATP-BINDING CASSETTE SUB-FAMILY B"/>
    <property type="match status" value="1"/>
</dbReference>
<dbReference type="CDD" id="cd03228">
    <property type="entry name" value="ABCC_MRP_Like"/>
    <property type="match status" value="1"/>
</dbReference>
<dbReference type="GeneID" id="93730991"/>
<comment type="subcellular location">
    <subcellularLocation>
        <location evidence="1">Cell membrane</location>
        <topology evidence="1">Multi-pass membrane protein</topology>
    </subcellularLocation>
</comment>
<dbReference type="SUPFAM" id="SSF52540">
    <property type="entry name" value="P-loop containing nucleoside triphosphate hydrolases"/>
    <property type="match status" value="1"/>
</dbReference>
<feature type="transmembrane region" description="Helical" evidence="8">
    <location>
        <begin position="226"/>
        <end position="246"/>
    </location>
</feature>
<dbReference type="GO" id="GO:0005524">
    <property type="term" value="F:ATP binding"/>
    <property type="evidence" value="ECO:0007669"/>
    <property type="project" value="UniProtKB-KW"/>
</dbReference>
<feature type="compositionally biased region" description="Basic and acidic residues" evidence="7">
    <location>
        <begin position="81"/>
        <end position="92"/>
    </location>
</feature>
<dbReference type="InterPro" id="IPR036640">
    <property type="entry name" value="ABC1_TM_sf"/>
</dbReference>
<dbReference type="Pfam" id="PF00005">
    <property type="entry name" value="ABC_tran"/>
    <property type="match status" value="1"/>
</dbReference>
<keyword evidence="6 8" id="KW-0472">Membrane</keyword>
<gene>
    <name evidence="11" type="ORF">SCLAV_2440</name>
</gene>
<sequence length="766" mass="81473">MTQRTEQTDNPEKPAPAEPVPGGNGAAAAAPGTDADGRSDGTGPGEPRAAAANGGRPTAAEQDGRPADTGGRAAEPGADGRNAEPDTGERETGPGTDGQDGRPGTDGGDAGATRDTGDPQGAARSPEGAAEVSESEQLLFGGPLRYDAGWDQHTGSFLELGLRTMIARMPRLIASTVRLAHRADPRALRQVASAEFGGGVAQAVGLVAVNQVLVQVLAPGATSERLTAALPALLAVALTALVGALLRSASTAGTGRLEPKVFRVATEEYLGRVARVELTAVEDEEFHKLLDSAQWGAESARRMIKYCTSVVTAGISLIAAAGVLTVLHPALLPLLVLMTLPSAWSSLTIARRRYVSFHIWVQHARASQLLGRLLTDAQAAPEVRVHNIGPFLLRHFRTMAETGEKEQTRLARLAARTGLIASGWTGLATAAAYGTLGLLLWTGAMDLAVAGTAVIAIRTGSTNLEALVVQLNYLYEESLFVADLERLCQEADRRLIPPTGQALPREVGAIRFEKVSFTYPGEDGKPALDEVDVTIPTGRIVALVGNNGSGKSTLAKLLCGLYAPDSGRIMWDGVDAARADRAELFDRIAVVAQDFYRWPFTARINVAIGRPEAPYDDDCLDAAAEYAGADRTIGSLPRGWDTLLARGYKGGHQISGGQWQRLGIARARHRDARILVVDEPTSALDAEAEQRVFDQIRSLAAEGQTVVLITHRLHSVRHADEIYVMEEGRVIEHGSFEELMRPRGGAFRRMYLVQSNQYAYAGEETG</sequence>
<dbReference type="InterPro" id="IPR003593">
    <property type="entry name" value="AAA+_ATPase"/>
</dbReference>
<feature type="compositionally biased region" description="Basic and acidic residues" evidence="7">
    <location>
        <begin position="1"/>
        <end position="12"/>
    </location>
</feature>
<name>E2Q8M5_STRCL</name>
<dbReference type="Proteomes" id="UP000002357">
    <property type="component" value="Chromosome"/>
</dbReference>
<evidence type="ECO:0000256" key="3">
    <source>
        <dbReference type="ARBA" id="ARBA00022741"/>
    </source>
</evidence>
<feature type="transmembrane region" description="Helical" evidence="8">
    <location>
        <begin position="303"/>
        <end position="324"/>
    </location>
</feature>
<keyword evidence="3" id="KW-0547">Nucleotide-binding</keyword>
<dbReference type="OrthoDB" id="9806127at2"/>
<dbReference type="Gene3D" id="3.40.50.300">
    <property type="entry name" value="P-loop containing nucleotide triphosphate hydrolases"/>
    <property type="match status" value="1"/>
</dbReference>
<dbReference type="PANTHER" id="PTHR24221:SF654">
    <property type="entry name" value="ATP-BINDING CASSETTE SUB-FAMILY B MEMBER 6"/>
    <property type="match status" value="1"/>
</dbReference>
<dbReference type="InterPro" id="IPR027417">
    <property type="entry name" value="P-loop_NTPase"/>
</dbReference>
<dbReference type="InterPro" id="IPR011527">
    <property type="entry name" value="ABC1_TM_dom"/>
</dbReference>
<dbReference type="GO" id="GO:0034040">
    <property type="term" value="F:ATPase-coupled lipid transmembrane transporter activity"/>
    <property type="evidence" value="ECO:0007669"/>
    <property type="project" value="TreeGrafter"/>
</dbReference>
<evidence type="ECO:0000256" key="7">
    <source>
        <dbReference type="SAM" id="MobiDB-lite"/>
    </source>
</evidence>
<dbReference type="PROSITE" id="PS50893">
    <property type="entry name" value="ABC_TRANSPORTER_2"/>
    <property type="match status" value="1"/>
</dbReference>
<keyword evidence="4 11" id="KW-0067">ATP-binding</keyword>
<dbReference type="AlphaFoldDB" id="E2Q8M5"/>
<feature type="domain" description="ABC transporter" evidence="9">
    <location>
        <begin position="510"/>
        <end position="752"/>
    </location>
</feature>
<dbReference type="SUPFAM" id="SSF90123">
    <property type="entry name" value="ABC transporter transmembrane region"/>
    <property type="match status" value="1"/>
</dbReference>
<keyword evidence="12" id="KW-1185">Reference proteome</keyword>
<dbReference type="GO" id="GO:0140359">
    <property type="term" value="F:ABC-type transporter activity"/>
    <property type="evidence" value="ECO:0007669"/>
    <property type="project" value="InterPro"/>
</dbReference>
<keyword evidence="5 8" id="KW-1133">Transmembrane helix</keyword>
<evidence type="ECO:0000313" key="12">
    <source>
        <dbReference type="Proteomes" id="UP000002357"/>
    </source>
</evidence>
<reference evidence="11 12" key="1">
    <citation type="journal article" date="2010" name="Genome Biol. Evol.">
        <title>The sequence of a 1.8-mb bacterial linear plasmid reveals a rich evolutionary reservoir of secondary metabolic pathways.</title>
        <authorList>
            <person name="Medema M.H."/>
            <person name="Trefzer A."/>
            <person name="Kovalchuk A."/>
            <person name="van den Berg M."/>
            <person name="Mueller U."/>
            <person name="Heijne W."/>
            <person name="Wu L."/>
            <person name="Alam M.T."/>
            <person name="Ronning C.M."/>
            <person name="Nierman W.C."/>
            <person name="Bovenberg R.A.L."/>
            <person name="Breitling R."/>
            <person name="Takano E."/>
        </authorList>
    </citation>
    <scope>NUCLEOTIDE SEQUENCE [LARGE SCALE GENOMIC DNA]</scope>
    <source>
        <strain evidence="12">ATCC 27064 / DSM 738 / JCM 4710 / NBRC 13307 / NCIMB 12785 / NRRL 3585 / VKM Ac-602</strain>
    </source>
</reference>
<dbReference type="eggNOG" id="COG1132">
    <property type="taxonomic scope" value="Bacteria"/>
</dbReference>
<evidence type="ECO:0000256" key="4">
    <source>
        <dbReference type="ARBA" id="ARBA00022840"/>
    </source>
</evidence>
<evidence type="ECO:0000256" key="1">
    <source>
        <dbReference type="ARBA" id="ARBA00004651"/>
    </source>
</evidence>
<dbReference type="PROSITE" id="PS50929">
    <property type="entry name" value="ABC_TM1F"/>
    <property type="match status" value="1"/>
</dbReference>
<feature type="compositionally biased region" description="Low complexity" evidence="7">
    <location>
        <begin position="45"/>
        <end position="61"/>
    </location>
</feature>
<dbReference type="GO" id="GO:0005886">
    <property type="term" value="C:plasma membrane"/>
    <property type="evidence" value="ECO:0007669"/>
    <property type="project" value="UniProtKB-SubCell"/>
</dbReference>
<evidence type="ECO:0000256" key="6">
    <source>
        <dbReference type="ARBA" id="ARBA00023136"/>
    </source>
</evidence>
<dbReference type="GO" id="GO:0016887">
    <property type="term" value="F:ATP hydrolysis activity"/>
    <property type="evidence" value="ECO:0007669"/>
    <property type="project" value="InterPro"/>
</dbReference>
<dbReference type="Gene3D" id="1.20.1560.10">
    <property type="entry name" value="ABC transporter type 1, transmembrane domain"/>
    <property type="match status" value="1"/>
</dbReference>